<reference evidence="1" key="1">
    <citation type="submission" date="2021-02" db="EMBL/GenBank/DDBJ databases">
        <authorList>
            <person name="Nowell W R."/>
        </authorList>
    </citation>
    <scope>NUCLEOTIDE SEQUENCE</scope>
</reference>
<dbReference type="Proteomes" id="UP000677228">
    <property type="component" value="Unassembled WGS sequence"/>
</dbReference>
<proteinExistence type="predicted"/>
<gene>
    <name evidence="1" type="ORF">OVA965_LOCUS35223</name>
    <name evidence="2" type="ORF">TMI583_LOCUS36185</name>
</gene>
<dbReference type="AlphaFoldDB" id="A0A8S2FI01"/>
<protein>
    <submittedName>
        <fullName evidence="1">Uncharacterized protein</fullName>
    </submittedName>
</protein>
<organism evidence="1 3">
    <name type="scientific">Didymodactylos carnosus</name>
    <dbReference type="NCBI Taxonomy" id="1234261"/>
    <lineage>
        <taxon>Eukaryota</taxon>
        <taxon>Metazoa</taxon>
        <taxon>Spiralia</taxon>
        <taxon>Gnathifera</taxon>
        <taxon>Rotifera</taxon>
        <taxon>Eurotatoria</taxon>
        <taxon>Bdelloidea</taxon>
        <taxon>Philodinida</taxon>
        <taxon>Philodinidae</taxon>
        <taxon>Didymodactylos</taxon>
    </lineage>
</organism>
<name>A0A8S2FI01_9BILA</name>
<dbReference type="EMBL" id="CAJNOK010030489">
    <property type="protein sequence ID" value="CAF1460624.1"/>
    <property type="molecule type" value="Genomic_DNA"/>
</dbReference>
<evidence type="ECO:0000313" key="1">
    <source>
        <dbReference type="EMBL" id="CAF1460624.1"/>
    </source>
</evidence>
<dbReference type="EMBL" id="CAJOBA010052356">
    <property type="protein sequence ID" value="CAF4253986.1"/>
    <property type="molecule type" value="Genomic_DNA"/>
</dbReference>
<accession>A0A8S2FI01</accession>
<sequence>MVSKNAKAVAQIFNLHANISKQYADRCVAANSRIAQYIAVFPSGATDYYVDLFSVLFSKEQQTVRVIVDTCQALAAATITRGKGGSIDPLGSGRSPWIPKYLKVILRLS</sequence>
<dbReference type="Proteomes" id="UP000682733">
    <property type="component" value="Unassembled WGS sequence"/>
</dbReference>
<comment type="caution">
    <text evidence="1">The sequence shown here is derived from an EMBL/GenBank/DDBJ whole genome shotgun (WGS) entry which is preliminary data.</text>
</comment>
<evidence type="ECO:0000313" key="2">
    <source>
        <dbReference type="EMBL" id="CAF4253986.1"/>
    </source>
</evidence>
<evidence type="ECO:0000313" key="3">
    <source>
        <dbReference type="Proteomes" id="UP000677228"/>
    </source>
</evidence>